<protein>
    <submittedName>
        <fullName evidence="5">Ph domain-containing protein</fullName>
    </submittedName>
</protein>
<evidence type="ECO:0000313" key="5">
    <source>
        <dbReference type="EMBL" id="EPE05143.1"/>
    </source>
</evidence>
<reference evidence="5 6" key="1">
    <citation type="journal article" date="2013" name="BMC Genomics">
        <title>The genome and transcriptome of the pine saprophyte Ophiostoma piceae, and a comparison with the bark beetle-associated pine pathogen Grosmannia clavigera.</title>
        <authorList>
            <person name="Haridas S."/>
            <person name="Wang Y."/>
            <person name="Lim L."/>
            <person name="Massoumi Alamouti S."/>
            <person name="Jackman S."/>
            <person name="Docking R."/>
            <person name="Robertson G."/>
            <person name="Birol I."/>
            <person name="Bohlmann J."/>
            <person name="Breuil C."/>
        </authorList>
    </citation>
    <scope>NUCLEOTIDE SEQUENCE [LARGE SCALE GENOMIC DNA]</scope>
    <source>
        <strain evidence="5 6">UAMH 11346</strain>
    </source>
</reference>
<feature type="compositionally biased region" description="Polar residues" evidence="3">
    <location>
        <begin position="178"/>
        <end position="191"/>
    </location>
</feature>
<evidence type="ECO:0000256" key="1">
    <source>
        <dbReference type="ARBA" id="ARBA00022553"/>
    </source>
</evidence>
<dbReference type="Gene3D" id="1.20.1270.60">
    <property type="entry name" value="Arfaptin homology (AH) domain/BAR domain"/>
    <property type="match status" value="1"/>
</dbReference>
<dbReference type="SMART" id="SM00233">
    <property type="entry name" value="PH"/>
    <property type="match status" value="1"/>
</dbReference>
<dbReference type="SUPFAM" id="SSF50729">
    <property type="entry name" value="PH domain-like"/>
    <property type="match status" value="1"/>
</dbReference>
<dbReference type="HOGENOM" id="CLU_006465_0_1_1"/>
<feature type="coiled-coil region" evidence="2">
    <location>
        <begin position="367"/>
        <end position="394"/>
    </location>
</feature>
<keyword evidence="6" id="KW-1185">Reference proteome</keyword>
<dbReference type="VEuPathDB" id="FungiDB:F503_03748"/>
<feature type="region of interest" description="Disordered" evidence="3">
    <location>
        <begin position="638"/>
        <end position="684"/>
    </location>
</feature>
<dbReference type="Pfam" id="PF20400">
    <property type="entry name" value="BAR_4"/>
    <property type="match status" value="1"/>
</dbReference>
<accession>S3CFT0</accession>
<dbReference type="PANTHER" id="PTHR31941:SF16">
    <property type="entry name" value="PHOSPHATIDYLINOSITOL 4,5-BISPHOSPHATE-BINDING PROTEIN SLM1-RELATED"/>
    <property type="match status" value="1"/>
</dbReference>
<feature type="compositionally biased region" description="Low complexity" evidence="3">
    <location>
        <begin position="37"/>
        <end position="56"/>
    </location>
</feature>
<organism evidence="5 6">
    <name type="scientific">Ophiostoma piceae (strain UAMH 11346)</name>
    <name type="common">Sap stain fungus</name>
    <dbReference type="NCBI Taxonomy" id="1262450"/>
    <lineage>
        <taxon>Eukaryota</taxon>
        <taxon>Fungi</taxon>
        <taxon>Dikarya</taxon>
        <taxon>Ascomycota</taxon>
        <taxon>Pezizomycotina</taxon>
        <taxon>Sordariomycetes</taxon>
        <taxon>Sordariomycetidae</taxon>
        <taxon>Ophiostomatales</taxon>
        <taxon>Ophiostomataceae</taxon>
        <taxon>Ophiostoma</taxon>
    </lineage>
</organism>
<keyword evidence="2" id="KW-0175">Coiled coil</keyword>
<feature type="region of interest" description="Disordered" evidence="3">
    <location>
        <begin position="1"/>
        <end position="229"/>
    </location>
</feature>
<dbReference type="InterPro" id="IPR046868">
    <property type="entry name" value="BAR_4"/>
</dbReference>
<dbReference type="eggNOG" id="ENOG502QRAF">
    <property type="taxonomic scope" value="Eukaryota"/>
</dbReference>
<feature type="compositionally biased region" description="Low complexity" evidence="3">
    <location>
        <begin position="791"/>
        <end position="803"/>
    </location>
</feature>
<feature type="compositionally biased region" description="Basic and acidic residues" evidence="3">
    <location>
        <begin position="804"/>
        <end position="814"/>
    </location>
</feature>
<feature type="region of interest" description="Disordered" evidence="3">
    <location>
        <begin position="699"/>
        <end position="723"/>
    </location>
</feature>
<dbReference type="InterPro" id="IPR043453">
    <property type="entry name" value="Slm1_PH"/>
</dbReference>
<gene>
    <name evidence="5" type="ORF">F503_03748</name>
</gene>
<proteinExistence type="predicted"/>
<dbReference type="Gene3D" id="2.30.29.30">
    <property type="entry name" value="Pleckstrin-homology domain (PH domain)/Phosphotyrosine-binding domain (PTB)"/>
    <property type="match status" value="1"/>
</dbReference>
<dbReference type="Pfam" id="PF20399">
    <property type="entry name" value="PH_20"/>
    <property type="match status" value="1"/>
</dbReference>
<feature type="compositionally biased region" description="Low complexity" evidence="3">
    <location>
        <begin position="12"/>
        <end position="23"/>
    </location>
</feature>
<dbReference type="InterPro" id="IPR001849">
    <property type="entry name" value="PH_domain"/>
</dbReference>
<dbReference type="InterPro" id="IPR011993">
    <property type="entry name" value="PH-like_dom_sf"/>
</dbReference>
<keyword evidence="1" id="KW-0597">Phosphoprotein</keyword>
<dbReference type="CDD" id="cd13311">
    <property type="entry name" value="PH_Slm1"/>
    <property type="match status" value="1"/>
</dbReference>
<dbReference type="AlphaFoldDB" id="S3CFT0"/>
<dbReference type="OMA" id="SAIEPEM"/>
<dbReference type="PANTHER" id="PTHR31941">
    <property type="entry name" value="CYTOSKELETAL SIGNALING PROTEIN SLM1"/>
    <property type="match status" value="1"/>
</dbReference>
<dbReference type="InterPro" id="IPR027267">
    <property type="entry name" value="AH/BAR_dom_sf"/>
</dbReference>
<evidence type="ECO:0000313" key="6">
    <source>
        <dbReference type="Proteomes" id="UP000016923"/>
    </source>
</evidence>
<feature type="compositionally biased region" description="Polar residues" evidence="3">
    <location>
        <begin position="703"/>
        <end position="723"/>
    </location>
</feature>
<dbReference type="InterPro" id="IPR046869">
    <property type="entry name" value="SLM1/RGC1-like_PH"/>
</dbReference>
<feature type="compositionally biased region" description="Low complexity" evidence="3">
    <location>
        <begin position="137"/>
        <end position="152"/>
    </location>
</feature>
<feature type="compositionally biased region" description="Polar residues" evidence="3">
    <location>
        <begin position="765"/>
        <end position="790"/>
    </location>
</feature>
<feature type="domain" description="PH" evidence="4">
    <location>
        <begin position="521"/>
        <end position="624"/>
    </location>
</feature>
<feature type="compositionally biased region" description="Low complexity" evidence="3">
    <location>
        <begin position="638"/>
        <end position="649"/>
    </location>
</feature>
<feature type="compositionally biased region" description="Polar residues" evidence="3">
    <location>
        <begin position="63"/>
        <end position="107"/>
    </location>
</feature>
<sequence length="833" mass="89678">MSLKSPLTQVHAPAAASASAPQQTHLQLPNNHSGYFQQPTTNSNSQSHSQSHTPSNVPARSPYTESQSFMPSTQEALATTVDSSPLSQSYSQAHLSTTATGGNTPLSASVPYRNRDNYDSFSGAADSSSRDFAMANQHQQPPVAQQPQQPFPGRFAENWDASQRGSSILDGADAGGTFSDSASAQLPSRSNTLKKKASLRRGNSLHRSSSRRSMKAGSVRSLALRSDQDDEAQSQSAFYCPVPTHGSPTEVLANRFTAWRKILKDLIAYHREVQNHYEQRAKSLQRLAASLNNTSSSSSSTGVAPGFIASGGLGDATGILRNFHKQAVAEAVKAREVEEDVILALTGLRSDLSQKIKEIKNISGDFRNNVEKEMEATKRAVKNLQDHLGQAELDTSMTTGRQDPYLLRLIADRQLERQIQEENYLHQAFLNLERSGRELESIVVGEVQKSYSAYVGGILRRETGLINSVTEELRAGPLSMPKDEEWTSFIYNNSDQFVDPDVPLRLTQFITYPGQDHAACQEIRAGLLERKTKYLKSYTAGWYVLSPTHLHEFKSADKLGAPIMSLYLPEQKLGAHSAPGASSSKFALKGRQTGGLHRGHTWYFRAESYDTMMAWYEAIQAVTEQTGTSSGIAAIAGSSVPSRSTSRASQMTSTTVNSNSNAHAHAAGNGLHPRPTQGGRFPSDLQVNAQRGLEVQAAGIPVSPTSVTGSGSAGSNQSTYQSTYPSSDYHVVAAAAALPGQYGETQSAQTQVLPVPVPVPVPVQSAQPAESVETQTEGTQTDVAGSTEKTANGARGVAAAAGAEPERPELKARQASEALTISNLHIPGEYPRK</sequence>
<feature type="compositionally biased region" description="Low complexity" evidence="3">
    <location>
        <begin position="657"/>
        <end position="670"/>
    </location>
</feature>
<dbReference type="OrthoDB" id="5598057at2759"/>
<evidence type="ECO:0000256" key="2">
    <source>
        <dbReference type="SAM" id="Coils"/>
    </source>
</evidence>
<evidence type="ECO:0000256" key="3">
    <source>
        <dbReference type="SAM" id="MobiDB-lite"/>
    </source>
</evidence>
<name>S3CFT0_OPHP1</name>
<dbReference type="EMBL" id="KE148157">
    <property type="protein sequence ID" value="EPE05143.1"/>
    <property type="molecule type" value="Genomic_DNA"/>
</dbReference>
<dbReference type="STRING" id="1262450.S3CFT0"/>
<dbReference type="Proteomes" id="UP000016923">
    <property type="component" value="Unassembled WGS sequence"/>
</dbReference>
<feature type="compositionally biased region" description="Polar residues" evidence="3">
    <location>
        <begin position="24"/>
        <end position="36"/>
    </location>
</feature>
<dbReference type="PROSITE" id="PS50003">
    <property type="entry name" value="PH_DOMAIN"/>
    <property type="match status" value="1"/>
</dbReference>
<feature type="region of interest" description="Disordered" evidence="3">
    <location>
        <begin position="765"/>
        <end position="816"/>
    </location>
</feature>
<evidence type="ECO:0000259" key="4">
    <source>
        <dbReference type="PROSITE" id="PS50003"/>
    </source>
</evidence>
<dbReference type="SUPFAM" id="SSF103657">
    <property type="entry name" value="BAR/IMD domain-like"/>
    <property type="match status" value="1"/>
</dbReference>